<evidence type="ECO:0008006" key="2">
    <source>
        <dbReference type="Google" id="ProtNLM"/>
    </source>
</evidence>
<feature type="non-terminal residue" evidence="1">
    <location>
        <position position="1"/>
    </location>
</feature>
<name>A0A382AEA0_9ZZZZ</name>
<dbReference type="AlphaFoldDB" id="A0A382AEA0"/>
<dbReference type="Pfam" id="PF01075">
    <property type="entry name" value="Glyco_transf_9"/>
    <property type="match status" value="1"/>
</dbReference>
<dbReference type="SUPFAM" id="SSF53756">
    <property type="entry name" value="UDP-Glycosyltransferase/glycogen phosphorylase"/>
    <property type="match status" value="1"/>
</dbReference>
<organism evidence="1">
    <name type="scientific">marine metagenome</name>
    <dbReference type="NCBI Taxonomy" id="408172"/>
    <lineage>
        <taxon>unclassified sequences</taxon>
        <taxon>metagenomes</taxon>
        <taxon>ecological metagenomes</taxon>
    </lineage>
</organism>
<protein>
    <recommendedName>
        <fullName evidence="2">ADP-heptose--LPS heptosyltransferase</fullName>
    </recommendedName>
</protein>
<reference evidence="1" key="1">
    <citation type="submission" date="2018-05" db="EMBL/GenBank/DDBJ databases">
        <authorList>
            <person name="Lanie J.A."/>
            <person name="Ng W.-L."/>
            <person name="Kazmierczak K.M."/>
            <person name="Andrzejewski T.M."/>
            <person name="Davidsen T.M."/>
            <person name="Wayne K.J."/>
            <person name="Tettelin H."/>
            <person name="Glass J.I."/>
            <person name="Rusch D."/>
            <person name="Podicherti R."/>
            <person name="Tsui H.-C.T."/>
            <person name="Winkler M.E."/>
        </authorList>
    </citation>
    <scope>NUCLEOTIDE SEQUENCE</scope>
</reference>
<dbReference type="GO" id="GO:0016757">
    <property type="term" value="F:glycosyltransferase activity"/>
    <property type="evidence" value="ECO:0007669"/>
    <property type="project" value="InterPro"/>
</dbReference>
<evidence type="ECO:0000313" key="1">
    <source>
        <dbReference type="EMBL" id="SVA99858.1"/>
    </source>
</evidence>
<gene>
    <name evidence="1" type="ORF">METZ01_LOCUS152712</name>
</gene>
<sequence>LDKCNVPLQNFSGQTELSDLAGLLSQSQLNISNDSGGTHISAASGKPKVCILGGGHFGRFVPYLECTGQTNKLEVVFHQMPCNGRNWERIYPLKKNKPAPCI</sequence>
<accession>A0A382AEA0</accession>
<feature type="non-terminal residue" evidence="1">
    <location>
        <position position="102"/>
    </location>
</feature>
<dbReference type="Gene3D" id="3.40.50.2000">
    <property type="entry name" value="Glycogen Phosphorylase B"/>
    <property type="match status" value="1"/>
</dbReference>
<dbReference type="InterPro" id="IPR002201">
    <property type="entry name" value="Glyco_trans_9"/>
</dbReference>
<proteinExistence type="predicted"/>
<dbReference type="EMBL" id="UINC01025029">
    <property type="protein sequence ID" value="SVA99858.1"/>
    <property type="molecule type" value="Genomic_DNA"/>
</dbReference>